<evidence type="ECO:0000313" key="1">
    <source>
        <dbReference type="EMBL" id="MBR8827458.1"/>
    </source>
</evidence>
<accession>A0A941JPD6</accession>
<name>A0A941JPD6_9CHRO</name>
<dbReference type="Proteomes" id="UP000767446">
    <property type="component" value="Unassembled WGS sequence"/>
</dbReference>
<evidence type="ECO:0000313" key="2">
    <source>
        <dbReference type="Proteomes" id="UP000767446"/>
    </source>
</evidence>
<organism evidence="1 2">
    <name type="scientific">Gomphosphaeria aponina SAG 52.96 = DSM 107014</name>
    <dbReference type="NCBI Taxonomy" id="1521640"/>
    <lineage>
        <taxon>Bacteria</taxon>
        <taxon>Bacillati</taxon>
        <taxon>Cyanobacteriota</taxon>
        <taxon>Cyanophyceae</taxon>
        <taxon>Oscillatoriophycideae</taxon>
        <taxon>Chroococcales</taxon>
        <taxon>Gomphosphaeriaceae</taxon>
        <taxon>Gomphosphaeria</taxon>
    </lineage>
</organism>
<reference evidence="1" key="1">
    <citation type="submission" date="2021-02" db="EMBL/GenBank/DDBJ databases">
        <title>Metagenome analyses of Stigonema ocellatum DSM 106950, Chlorogloea purpurea SAG 13.99 and Gomphosphaeria aponina DSM 107014.</title>
        <authorList>
            <person name="Marter P."/>
            <person name="Huang S."/>
        </authorList>
    </citation>
    <scope>NUCLEOTIDE SEQUENCE</scope>
    <source>
        <strain evidence="1">JP213</strain>
    </source>
</reference>
<proteinExistence type="predicted"/>
<protein>
    <submittedName>
        <fullName evidence="1">Uncharacterized protein</fullName>
    </submittedName>
</protein>
<gene>
    <name evidence="1" type="ORF">DSM107014_06050</name>
</gene>
<dbReference type="SUPFAM" id="SSF55729">
    <property type="entry name" value="Acyl-CoA N-acyltransferases (Nat)"/>
    <property type="match status" value="1"/>
</dbReference>
<dbReference type="Gene3D" id="3.40.630.30">
    <property type="match status" value="1"/>
</dbReference>
<comment type="caution">
    <text evidence="1">The sequence shown here is derived from an EMBL/GenBank/DDBJ whole genome shotgun (WGS) entry which is preliminary data.</text>
</comment>
<dbReference type="EMBL" id="JADQBC010000031">
    <property type="protein sequence ID" value="MBR8827458.1"/>
    <property type="molecule type" value="Genomic_DNA"/>
</dbReference>
<sequence length="96" mass="10199">MPNFLAPQKSIALGQINRSHPPSGQILFPTTIGLITWRVNLETAGTCAGGCQNIQGIGGNLVQAGLKIADNRGEELVVVLGHAHFYSRFGFQPATN</sequence>
<dbReference type="InterPro" id="IPR016181">
    <property type="entry name" value="Acyl_CoA_acyltransferase"/>
</dbReference>
<dbReference type="AlphaFoldDB" id="A0A941JPD6"/>